<dbReference type="Gene3D" id="2.160.20.10">
    <property type="entry name" value="Single-stranded right-handed beta-helix, Pectin lyase-like"/>
    <property type="match status" value="1"/>
</dbReference>
<dbReference type="InterPro" id="IPR011050">
    <property type="entry name" value="Pectin_lyase_fold/virulence"/>
</dbReference>
<dbReference type="InParanoid" id="E1ZPA4"/>
<feature type="domain" description="Rhamnogalacturonase A/B/Epimerase-like pectate lyase" evidence="1">
    <location>
        <begin position="3"/>
        <end position="157"/>
    </location>
</feature>
<dbReference type="Proteomes" id="UP000008141">
    <property type="component" value="Unassembled WGS sequence"/>
</dbReference>
<sequence>MRFGARGNGVTNDAVALRKANKARTTRFLYFPTGVYRIRRSLVLSKPVIMGGFLAPKKISSGVMFIGAAPKLRDTQVIVQAIDPGQFMKITKFAAVFTHTRTPVSNFAFRSDCWNGGYRRPGTQLAGSFRNSRFQFHFSDGVGGDVFNFKSGSASNWLSKNEMAARMFDE</sequence>
<dbReference type="GeneID" id="17351704"/>
<accession>E1ZPA4</accession>
<evidence type="ECO:0000313" key="3">
    <source>
        <dbReference type="Proteomes" id="UP000008141"/>
    </source>
</evidence>
<protein>
    <recommendedName>
        <fullName evidence="1">Rhamnogalacturonase A/B/Epimerase-like pectate lyase domain-containing protein</fullName>
    </recommendedName>
</protein>
<dbReference type="OrthoDB" id="512298at2759"/>
<name>E1ZPA4_CHLVA</name>
<dbReference type="RefSeq" id="XP_005844320.1">
    <property type="nucleotide sequence ID" value="XM_005844258.1"/>
</dbReference>
<dbReference type="KEGG" id="cvr:CHLNCDRAFT_139068"/>
<dbReference type="InterPro" id="IPR012334">
    <property type="entry name" value="Pectin_lyas_fold"/>
</dbReference>
<dbReference type="InterPro" id="IPR024535">
    <property type="entry name" value="RHGA/B-epi-like_pectate_lyase"/>
</dbReference>
<evidence type="ECO:0000259" key="1">
    <source>
        <dbReference type="Pfam" id="PF12708"/>
    </source>
</evidence>
<reference evidence="2 3" key="1">
    <citation type="journal article" date="2010" name="Plant Cell">
        <title>The Chlorella variabilis NC64A genome reveals adaptation to photosymbiosis, coevolution with viruses, and cryptic sex.</title>
        <authorList>
            <person name="Blanc G."/>
            <person name="Duncan G."/>
            <person name="Agarkova I."/>
            <person name="Borodovsky M."/>
            <person name="Gurnon J."/>
            <person name="Kuo A."/>
            <person name="Lindquist E."/>
            <person name="Lucas S."/>
            <person name="Pangilinan J."/>
            <person name="Polle J."/>
            <person name="Salamov A."/>
            <person name="Terry A."/>
            <person name="Yamada T."/>
            <person name="Dunigan D.D."/>
            <person name="Grigoriev I.V."/>
            <person name="Claverie J.M."/>
            <person name="Van Etten J.L."/>
        </authorList>
    </citation>
    <scope>NUCLEOTIDE SEQUENCE [LARGE SCALE GENOMIC DNA]</scope>
    <source>
        <strain evidence="2 3">NC64A</strain>
    </source>
</reference>
<organism evidence="3">
    <name type="scientific">Chlorella variabilis</name>
    <name type="common">Green alga</name>
    <dbReference type="NCBI Taxonomy" id="554065"/>
    <lineage>
        <taxon>Eukaryota</taxon>
        <taxon>Viridiplantae</taxon>
        <taxon>Chlorophyta</taxon>
        <taxon>core chlorophytes</taxon>
        <taxon>Trebouxiophyceae</taxon>
        <taxon>Chlorellales</taxon>
        <taxon>Chlorellaceae</taxon>
        <taxon>Chlorella clade</taxon>
        <taxon>Chlorella</taxon>
    </lineage>
</organism>
<proteinExistence type="predicted"/>
<dbReference type="EMBL" id="GL433857">
    <property type="protein sequence ID" value="EFN52218.1"/>
    <property type="molecule type" value="Genomic_DNA"/>
</dbReference>
<dbReference type="Pfam" id="PF12708">
    <property type="entry name" value="Pect-lyase_RHGA_epim"/>
    <property type="match status" value="1"/>
</dbReference>
<gene>
    <name evidence="2" type="ORF">CHLNCDRAFT_139068</name>
</gene>
<evidence type="ECO:0000313" key="2">
    <source>
        <dbReference type="EMBL" id="EFN52218.1"/>
    </source>
</evidence>
<dbReference type="AlphaFoldDB" id="E1ZPA4"/>
<dbReference type="SUPFAM" id="SSF51126">
    <property type="entry name" value="Pectin lyase-like"/>
    <property type="match status" value="1"/>
</dbReference>
<keyword evidence="3" id="KW-1185">Reference proteome</keyword>